<comment type="cofactor">
    <cofactor evidence="7">
        <name>Mg(2+)</name>
        <dbReference type="ChEBI" id="CHEBI:18420"/>
    </cofactor>
    <text evidence="7">Binds 1 Mg(2+) ion per subunit.</text>
</comment>
<evidence type="ECO:0000313" key="8">
    <source>
        <dbReference type="EMBL" id="RKD32859.1"/>
    </source>
</evidence>
<keyword evidence="2 7" id="KW-0808">Transferase</keyword>
<evidence type="ECO:0000256" key="5">
    <source>
        <dbReference type="ARBA" id="ARBA00022840"/>
    </source>
</evidence>
<evidence type="ECO:0000256" key="7">
    <source>
        <dbReference type="HAMAP-Rule" id="MF_00109"/>
    </source>
</evidence>
<keyword evidence="7" id="KW-0963">Cytoplasm</keyword>
<proteinExistence type="inferred from homology"/>
<evidence type="ECO:0000256" key="1">
    <source>
        <dbReference type="ARBA" id="ARBA00022605"/>
    </source>
</evidence>
<reference evidence="8 9" key="1">
    <citation type="submission" date="2016-08" db="EMBL/GenBank/DDBJ databases">
        <title>A new outlook on sporulation: Clostridium algidixylanolyticum.</title>
        <authorList>
            <person name="Poppleton D.I."/>
            <person name="Gribaldo S."/>
        </authorList>
    </citation>
    <scope>NUCLEOTIDE SEQUENCE [LARGE SCALE GENOMIC DNA]</scope>
    <source>
        <strain evidence="8 9">SPL73</strain>
    </source>
</reference>
<evidence type="ECO:0000256" key="2">
    <source>
        <dbReference type="ARBA" id="ARBA00022679"/>
    </source>
</evidence>
<evidence type="ECO:0000256" key="4">
    <source>
        <dbReference type="ARBA" id="ARBA00022777"/>
    </source>
</evidence>
<dbReference type="GO" id="GO:0004765">
    <property type="term" value="F:shikimate kinase activity"/>
    <property type="evidence" value="ECO:0007669"/>
    <property type="project" value="UniProtKB-UniRule"/>
</dbReference>
<dbReference type="Pfam" id="PF01202">
    <property type="entry name" value="SKI"/>
    <property type="match status" value="1"/>
</dbReference>
<protein>
    <recommendedName>
        <fullName evidence="7">Shikimate kinase</fullName>
        <shortName evidence="7">SK</shortName>
        <ecNumber evidence="7">2.7.1.71</ecNumber>
    </recommendedName>
</protein>
<feature type="binding site" evidence="7">
    <location>
        <position position="37"/>
    </location>
    <ligand>
        <name>substrate</name>
    </ligand>
</feature>
<comment type="subunit">
    <text evidence="7">Monomer.</text>
</comment>
<dbReference type="AlphaFoldDB" id="A0A419T607"/>
<accession>A0A419T607</accession>
<dbReference type="CDD" id="cd00464">
    <property type="entry name" value="SK"/>
    <property type="match status" value="1"/>
</dbReference>
<keyword evidence="9" id="KW-1185">Reference proteome</keyword>
<organism evidence="8 9">
    <name type="scientific">Lacrimispora algidixylanolytica</name>
    <dbReference type="NCBI Taxonomy" id="94868"/>
    <lineage>
        <taxon>Bacteria</taxon>
        <taxon>Bacillati</taxon>
        <taxon>Bacillota</taxon>
        <taxon>Clostridia</taxon>
        <taxon>Lachnospirales</taxon>
        <taxon>Lachnospiraceae</taxon>
        <taxon>Lacrimispora</taxon>
    </lineage>
</organism>
<dbReference type="UniPathway" id="UPA00053">
    <property type="reaction ID" value="UER00088"/>
</dbReference>
<keyword evidence="1 7" id="KW-0028">Amino-acid biosynthesis</keyword>
<dbReference type="GO" id="GO:0008652">
    <property type="term" value="P:amino acid biosynthetic process"/>
    <property type="evidence" value="ECO:0007669"/>
    <property type="project" value="UniProtKB-KW"/>
</dbReference>
<comment type="caution">
    <text evidence="7">Lacks conserved residue(s) required for the propagation of feature annotation.</text>
</comment>
<comment type="similarity">
    <text evidence="7">Belongs to the shikimate kinase family.</text>
</comment>
<feature type="binding site" evidence="7">
    <location>
        <position position="137"/>
    </location>
    <ligand>
        <name>substrate</name>
    </ligand>
</feature>
<dbReference type="GO" id="GO:0000287">
    <property type="term" value="F:magnesium ion binding"/>
    <property type="evidence" value="ECO:0007669"/>
    <property type="project" value="UniProtKB-UniRule"/>
</dbReference>
<evidence type="ECO:0000256" key="3">
    <source>
        <dbReference type="ARBA" id="ARBA00022741"/>
    </source>
</evidence>
<feature type="binding site" evidence="7">
    <location>
        <position position="19"/>
    </location>
    <ligand>
        <name>Mg(2+)</name>
        <dbReference type="ChEBI" id="CHEBI:18420"/>
    </ligand>
</feature>
<dbReference type="InterPro" id="IPR027417">
    <property type="entry name" value="P-loop_NTPase"/>
</dbReference>
<keyword evidence="3 7" id="KW-0547">Nucleotide-binding</keyword>
<name>A0A419T607_9FIRM</name>
<dbReference type="GO" id="GO:0009073">
    <property type="term" value="P:aromatic amino acid family biosynthetic process"/>
    <property type="evidence" value="ECO:0007669"/>
    <property type="project" value="UniProtKB-KW"/>
</dbReference>
<comment type="function">
    <text evidence="7">Catalyzes the specific phosphorylation of the 3-hydroxyl group of shikimic acid using ATP as a cosubstrate.</text>
</comment>
<comment type="subcellular location">
    <subcellularLocation>
        <location evidence="7">Cytoplasm</location>
    </subcellularLocation>
</comment>
<comment type="catalytic activity">
    <reaction evidence="7">
        <text>shikimate + ATP = 3-phosphoshikimate + ADP + H(+)</text>
        <dbReference type="Rhea" id="RHEA:13121"/>
        <dbReference type="ChEBI" id="CHEBI:15378"/>
        <dbReference type="ChEBI" id="CHEBI:30616"/>
        <dbReference type="ChEBI" id="CHEBI:36208"/>
        <dbReference type="ChEBI" id="CHEBI:145989"/>
        <dbReference type="ChEBI" id="CHEBI:456216"/>
        <dbReference type="EC" id="2.7.1.71"/>
    </reaction>
</comment>
<dbReference type="EC" id="2.7.1.71" evidence="7"/>
<dbReference type="EMBL" id="MCIA01000009">
    <property type="protein sequence ID" value="RKD32859.1"/>
    <property type="molecule type" value="Genomic_DNA"/>
</dbReference>
<dbReference type="GO" id="GO:0009423">
    <property type="term" value="P:chorismate biosynthetic process"/>
    <property type="evidence" value="ECO:0007669"/>
    <property type="project" value="UniProtKB-UniRule"/>
</dbReference>
<evidence type="ECO:0000313" key="9">
    <source>
        <dbReference type="Proteomes" id="UP000284277"/>
    </source>
</evidence>
<dbReference type="Gene3D" id="3.40.50.300">
    <property type="entry name" value="P-loop containing nucleotide triphosphate hydrolases"/>
    <property type="match status" value="1"/>
</dbReference>
<dbReference type="Proteomes" id="UP000284277">
    <property type="component" value="Unassembled WGS sequence"/>
</dbReference>
<evidence type="ECO:0000256" key="6">
    <source>
        <dbReference type="ARBA" id="ARBA00023141"/>
    </source>
</evidence>
<dbReference type="GO" id="GO:0005829">
    <property type="term" value="C:cytosol"/>
    <property type="evidence" value="ECO:0007669"/>
    <property type="project" value="TreeGrafter"/>
</dbReference>
<comment type="caution">
    <text evidence="8">The sequence shown here is derived from an EMBL/GenBank/DDBJ whole genome shotgun (WGS) entry which is preliminary data.</text>
</comment>
<comment type="pathway">
    <text evidence="7">Metabolic intermediate biosynthesis; chorismate biosynthesis; chorismate from D-erythrose 4-phosphate and phosphoenolpyruvate: step 5/7.</text>
</comment>
<dbReference type="PANTHER" id="PTHR21087">
    <property type="entry name" value="SHIKIMATE KINASE"/>
    <property type="match status" value="1"/>
</dbReference>
<dbReference type="InterPro" id="IPR000623">
    <property type="entry name" value="Shikimate_kinase/TSH1"/>
</dbReference>
<dbReference type="GO" id="GO:0005524">
    <property type="term" value="F:ATP binding"/>
    <property type="evidence" value="ECO:0007669"/>
    <property type="project" value="UniProtKB-UniRule"/>
</dbReference>
<dbReference type="InterPro" id="IPR031322">
    <property type="entry name" value="Shikimate/glucono_kinase"/>
</dbReference>
<feature type="binding site" evidence="7">
    <location>
        <position position="120"/>
    </location>
    <ligand>
        <name>ATP</name>
        <dbReference type="ChEBI" id="CHEBI:30616"/>
    </ligand>
</feature>
<dbReference type="PANTHER" id="PTHR21087:SF16">
    <property type="entry name" value="SHIKIMATE KINASE 1, CHLOROPLASTIC"/>
    <property type="match status" value="1"/>
</dbReference>
<keyword evidence="5 7" id="KW-0067">ATP-binding</keyword>
<dbReference type="PRINTS" id="PR01100">
    <property type="entry name" value="SHIKIMTKNASE"/>
</dbReference>
<keyword evidence="4 7" id="KW-0418">Kinase</keyword>
<sequence>MTQMRDNITLIGMPASGKSTVGVLLAKRLGYSFVDVDIVIQEKEGKLLKEIIAESGDDGFLEVENRTNKELQVSHSVIAPGGSVIYGKEAMEHLKEISIVVYLKLSLNDVMERLGNLVDRGVVLKDGMTLEELYEERVPYYESYADITIDETGLEAGIIVDELRSIMEEKFGLTT</sequence>
<gene>
    <name evidence="7" type="primary">aroK</name>
    <name evidence="8" type="ORF">BET01_16615</name>
</gene>
<dbReference type="HAMAP" id="MF_00109">
    <property type="entry name" value="Shikimate_kinase"/>
    <property type="match status" value="1"/>
</dbReference>
<feature type="binding site" evidence="7">
    <location>
        <begin position="15"/>
        <end position="20"/>
    </location>
    <ligand>
        <name>ATP</name>
        <dbReference type="ChEBI" id="CHEBI:30616"/>
    </ligand>
</feature>
<feature type="binding site" evidence="7">
    <location>
        <position position="82"/>
    </location>
    <ligand>
        <name>substrate</name>
    </ligand>
</feature>
<keyword evidence="6 7" id="KW-0057">Aromatic amino acid biosynthesis</keyword>
<keyword evidence="7" id="KW-0479">Metal-binding</keyword>
<dbReference type="SUPFAM" id="SSF52540">
    <property type="entry name" value="P-loop containing nucleoside triphosphate hydrolases"/>
    <property type="match status" value="1"/>
</dbReference>
<keyword evidence="7" id="KW-0460">Magnesium</keyword>
<dbReference type="RefSeq" id="WP_243117154.1">
    <property type="nucleotide sequence ID" value="NZ_MCIA01000009.1"/>
</dbReference>